<dbReference type="GeneID" id="25562851"/>
<accession>A0A0L0D3Z1</accession>
<dbReference type="RefSeq" id="XP_013760081.1">
    <property type="nucleotide sequence ID" value="XM_013904627.1"/>
</dbReference>
<dbReference type="AlphaFoldDB" id="A0A0L0D3Z1"/>
<evidence type="ECO:0000256" key="1">
    <source>
        <dbReference type="SAM" id="MobiDB-lite"/>
    </source>
</evidence>
<evidence type="ECO:0000313" key="3">
    <source>
        <dbReference type="Proteomes" id="UP000054408"/>
    </source>
</evidence>
<name>A0A0L0D3Z1_THETB</name>
<dbReference type="EMBL" id="GL349444">
    <property type="protein sequence ID" value="KNC46806.1"/>
    <property type="molecule type" value="Genomic_DNA"/>
</dbReference>
<organism evidence="2 3">
    <name type="scientific">Thecamonas trahens ATCC 50062</name>
    <dbReference type="NCBI Taxonomy" id="461836"/>
    <lineage>
        <taxon>Eukaryota</taxon>
        <taxon>Apusozoa</taxon>
        <taxon>Apusomonadida</taxon>
        <taxon>Apusomonadidae</taxon>
        <taxon>Thecamonas</taxon>
    </lineage>
</organism>
<reference evidence="2 3" key="1">
    <citation type="submission" date="2010-05" db="EMBL/GenBank/DDBJ databases">
        <title>The Genome Sequence of Thecamonas trahens ATCC 50062.</title>
        <authorList>
            <consortium name="The Broad Institute Genome Sequencing Platform"/>
            <person name="Russ C."/>
            <person name="Cuomo C."/>
            <person name="Shea T."/>
            <person name="Young S.K."/>
            <person name="Zeng Q."/>
            <person name="Koehrsen M."/>
            <person name="Haas B."/>
            <person name="Borodovsky M."/>
            <person name="Guigo R."/>
            <person name="Alvarado L."/>
            <person name="Berlin A."/>
            <person name="Bochicchio J."/>
            <person name="Borenstein D."/>
            <person name="Chapman S."/>
            <person name="Chen Z."/>
            <person name="Freedman E."/>
            <person name="Gellesch M."/>
            <person name="Goldberg J."/>
            <person name="Griggs A."/>
            <person name="Gujja S."/>
            <person name="Heilman E."/>
            <person name="Heiman D."/>
            <person name="Hepburn T."/>
            <person name="Howarth C."/>
            <person name="Jen D."/>
            <person name="Larson L."/>
            <person name="Mehta T."/>
            <person name="Park D."/>
            <person name="Pearson M."/>
            <person name="Roberts A."/>
            <person name="Saif S."/>
            <person name="Shenoy N."/>
            <person name="Sisk P."/>
            <person name="Stolte C."/>
            <person name="Sykes S."/>
            <person name="Thomson T."/>
            <person name="Walk T."/>
            <person name="White J."/>
            <person name="Yandava C."/>
            <person name="Burger G."/>
            <person name="Gray M.W."/>
            <person name="Holland P.W.H."/>
            <person name="King N."/>
            <person name="Lang F.B.F."/>
            <person name="Roger A.J."/>
            <person name="Ruiz-Trillo I."/>
            <person name="Lander E."/>
            <person name="Nusbaum C."/>
        </authorList>
    </citation>
    <scope>NUCLEOTIDE SEQUENCE [LARGE SCALE GENOMIC DNA]</scope>
    <source>
        <strain evidence="2 3">ATCC 50062</strain>
    </source>
</reference>
<proteinExistence type="predicted"/>
<feature type="compositionally biased region" description="Low complexity" evidence="1">
    <location>
        <begin position="210"/>
        <end position="219"/>
    </location>
</feature>
<sequence>MHSIEAAREAYGRRGAPGYGLARLIARLRGEVPTAARTAKYATTGSGRRAARARVNALHDRIKVLEQTFDTNLERWWTHSIEDTGSSGATAEGQDAEDAAIALTLATESSPAVLALRSARRSSRPMTAPAQCGGESGDRKNSTLVPPTSPLAARAVHLQSARVRWEHDLADLRAQGSGGGAEPFVYEPFCNVANELFALPRSMRKSRSIVSVASRSSLRPTTPGPGGNSGERSVRVAKRSHRLSLLSAAPTTTFWFDALTPSDLHDELELLIAALFDAVPLRKACSLFFHEVPLAWTMIRDIYECEDKLRARQLELRRSVGSDTYKLMTSKAARAACSDSQALAAAKTRVRQHSVRLRILELVRLERTIIDSKALLLRKFHQWRHKFLALPDHAELVERPPTSGSQRSRTPTRP</sequence>
<evidence type="ECO:0000313" key="2">
    <source>
        <dbReference type="EMBL" id="KNC46806.1"/>
    </source>
</evidence>
<keyword evidence="3" id="KW-1185">Reference proteome</keyword>
<gene>
    <name evidence="2" type="ORF">AMSG_03237</name>
</gene>
<dbReference type="Proteomes" id="UP000054408">
    <property type="component" value="Unassembled WGS sequence"/>
</dbReference>
<protein>
    <submittedName>
        <fullName evidence="2">Uncharacterized protein</fullName>
    </submittedName>
</protein>
<feature type="region of interest" description="Disordered" evidence="1">
    <location>
        <begin position="117"/>
        <end position="142"/>
    </location>
</feature>
<feature type="region of interest" description="Disordered" evidence="1">
    <location>
        <begin position="210"/>
        <end position="233"/>
    </location>
</feature>